<sequence>MYKTIFARRESLESQRQFEWAMKEADRKHHEHVHDLKHRRHTESRLWIPSRLRKGSRSSEDSNISELDCKPTTIRWSE</sequence>
<keyword evidence="2" id="KW-1185">Reference proteome</keyword>
<dbReference type="EMBL" id="JANBUW010000001">
    <property type="protein sequence ID" value="KAJ2852650.1"/>
    <property type="molecule type" value="Genomic_DNA"/>
</dbReference>
<gene>
    <name evidence="1" type="ORF">IWW36_000007</name>
</gene>
<name>A0A9W8IBR8_9FUNG</name>
<proteinExistence type="predicted"/>
<dbReference type="OrthoDB" id="5587622at2759"/>
<dbReference type="Proteomes" id="UP001139887">
    <property type="component" value="Unassembled WGS sequence"/>
</dbReference>
<accession>A0A9W8IBR8</accession>
<dbReference type="AlphaFoldDB" id="A0A9W8IBR8"/>
<reference evidence="1" key="1">
    <citation type="submission" date="2022-07" db="EMBL/GenBank/DDBJ databases">
        <title>Phylogenomic reconstructions and comparative analyses of Kickxellomycotina fungi.</title>
        <authorList>
            <person name="Reynolds N.K."/>
            <person name="Stajich J.E."/>
            <person name="Barry K."/>
            <person name="Grigoriev I.V."/>
            <person name="Crous P."/>
            <person name="Smith M.E."/>
        </authorList>
    </citation>
    <scope>NUCLEOTIDE SEQUENCE</scope>
    <source>
        <strain evidence="1">NRRL 1566</strain>
    </source>
</reference>
<evidence type="ECO:0000313" key="1">
    <source>
        <dbReference type="EMBL" id="KAJ2852650.1"/>
    </source>
</evidence>
<organism evidence="1 2">
    <name type="scientific">Coemansia brasiliensis</name>
    <dbReference type="NCBI Taxonomy" id="2650707"/>
    <lineage>
        <taxon>Eukaryota</taxon>
        <taxon>Fungi</taxon>
        <taxon>Fungi incertae sedis</taxon>
        <taxon>Zoopagomycota</taxon>
        <taxon>Kickxellomycotina</taxon>
        <taxon>Kickxellomycetes</taxon>
        <taxon>Kickxellales</taxon>
        <taxon>Kickxellaceae</taxon>
        <taxon>Coemansia</taxon>
    </lineage>
</organism>
<protein>
    <submittedName>
        <fullName evidence="1">Uncharacterized protein</fullName>
    </submittedName>
</protein>
<evidence type="ECO:0000313" key="2">
    <source>
        <dbReference type="Proteomes" id="UP001139887"/>
    </source>
</evidence>
<comment type="caution">
    <text evidence="1">The sequence shown here is derived from an EMBL/GenBank/DDBJ whole genome shotgun (WGS) entry which is preliminary data.</text>
</comment>